<comment type="caution">
    <text evidence="5">The sequence shown here is derived from an EMBL/GenBank/DDBJ whole genome shotgun (WGS) entry which is preliminary data.</text>
</comment>
<evidence type="ECO:0000256" key="2">
    <source>
        <dbReference type="ARBA" id="ARBA00023125"/>
    </source>
</evidence>
<dbReference type="SUPFAM" id="SSF46689">
    <property type="entry name" value="Homeodomain-like"/>
    <property type="match status" value="1"/>
</dbReference>
<dbReference type="PROSITE" id="PS00041">
    <property type="entry name" value="HTH_ARAC_FAMILY_1"/>
    <property type="match status" value="1"/>
</dbReference>
<keyword evidence="1" id="KW-0805">Transcription regulation</keyword>
<evidence type="ECO:0000259" key="4">
    <source>
        <dbReference type="PROSITE" id="PS01124"/>
    </source>
</evidence>
<dbReference type="PATRIC" id="fig|1382798.3.peg.158"/>
<dbReference type="Gene3D" id="1.10.10.60">
    <property type="entry name" value="Homeodomain-like"/>
    <property type="match status" value="1"/>
</dbReference>
<evidence type="ECO:0000313" key="6">
    <source>
        <dbReference type="Proteomes" id="UP000032361"/>
    </source>
</evidence>
<dbReference type="Proteomes" id="UP000032361">
    <property type="component" value="Unassembled WGS sequence"/>
</dbReference>
<dbReference type="EMBL" id="JTDV01000001">
    <property type="protein sequence ID" value="KJD34373.1"/>
    <property type="molecule type" value="Genomic_DNA"/>
</dbReference>
<dbReference type="PANTHER" id="PTHR43280">
    <property type="entry name" value="ARAC-FAMILY TRANSCRIPTIONAL REGULATOR"/>
    <property type="match status" value="1"/>
</dbReference>
<dbReference type="Pfam" id="PF12833">
    <property type="entry name" value="HTH_18"/>
    <property type="match status" value="1"/>
</dbReference>
<reference evidence="5 6" key="1">
    <citation type="journal article" date="2015" name="Antonie Van Leeuwenhoek">
        <title>Tamlana nanhaiensis sp. nov., isolated from surface seawater collected from the South China Sea.</title>
        <authorList>
            <person name="Liu X."/>
            <person name="Lai Q."/>
            <person name="Du Y."/>
            <person name="Li G."/>
            <person name="Sun F."/>
            <person name="Shao Z."/>
        </authorList>
    </citation>
    <scope>NUCLEOTIDE SEQUENCE [LARGE SCALE GENOMIC DNA]</scope>
    <source>
        <strain evidence="5 6">FHC16</strain>
    </source>
</reference>
<dbReference type="InterPro" id="IPR020449">
    <property type="entry name" value="Tscrpt_reg_AraC-type_HTH"/>
</dbReference>
<dbReference type="PRINTS" id="PR00032">
    <property type="entry name" value="HTHARAC"/>
</dbReference>
<keyword evidence="3" id="KW-0804">Transcription</keyword>
<dbReference type="GO" id="GO:0043565">
    <property type="term" value="F:sequence-specific DNA binding"/>
    <property type="evidence" value="ECO:0007669"/>
    <property type="project" value="InterPro"/>
</dbReference>
<keyword evidence="2 5" id="KW-0238">DNA-binding</keyword>
<dbReference type="InterPro" id="IPR009057">
    <property type="entry name" value="Homeodomain-like_sf"/>
</dbReference>
<dbReference type="InterPro" id="IPR037923">
    <property type="entry name" value="HTH-like"/>
</dbReference>
<dbReference type="InterPro" id="IPR018060">
    <property type="entry name" value="HTH_AraC"/>
</dbReference>
<dbReference type="SUPFAM" id="SSF51215">
    <property type="entry name" value="Regulatory protein AraC"/>
    <property type="match status" value="1"/>
</dbReference>
<sequence length="298" mass="34499">MTMGNPGSWWHKDNLGPLENLPFIVQFGSMKFSKVRLDETMRPHLNDGIEIHFVNSGKYKWVVDDKEVELLPDNLCITAPWQLNGSPTGKMDIGQINWIVIKPKKYTKSTPLNFGSWTKLPVSFQESLGAMIADDNNLVIEKAKIFKKYFVELEKELTAQNEGFEIMVKNIIENFFIELHRNLSFRKQKIHEENNFIDNLTQLILKDLNKKWIIDDLAYRFGMGKTKFTYEVKNLTGYPPNSFIINLKIEKAIDMIMNDETNMSEIAYACGFSSLQHFTSTFSQRIGISPGKYKNHKK</sequence>
<accession>A0A0D7W6P9</accession>
<dbReference type="STRING" id="1382798.PK35_00775"/>
<dbReference type="SMART" id="SM00342">
    <property type="entry name" value="HTH_ARAC"/>
    <property type="match status" value="1"/>
</dbReference>
<proteinExistence type="predicted"/>
<dbReference type="PANTHER" id="PTHR43280:SF2">
    <property type="entry name" value="HTH-TYPE TRANSCRIPTIONAL REGULATOR EXSA"/>
    <property type="match status" value="1"/>
</dbReference>
<dbReference type="PROSITE" id="PS01124">
    <property type="entry name" value="HTH_ARAC_FAMILY_2"/>
    <property type="match status" value="1"/>
</dbReference>
<protein>
    <submittedName>
        <fullName evidence="5">DNA-binding protein</fullName>
    </submittedName>
</protein>
<evidence type="ECO:0000313" key="5">
    <source>
        <dbReference type="EMBL" id="KJD34373.1"/>
    </source>
</evidence>
<organism evidence="5 6">
    <name type="scientific">Neotamlana nanhaiensis</name>
    <dbReference type="NCBI Taxonomy" id="1382798"/>
    <lineage>
        <taxon>Bacteria</taxon>
        <taxon>Pseudomonadati</taxon>
        <taxon>Bacteroidota</taxon>
        <taxon>Flavobacteriia</taxon>
        <taxon>Flavobacteriales</taxon>
        <taxon>Flavobacteriaceae</taxon>
        <taxon>Neotamlana</taxon>
    </lineage>
</organism>
<dbReference type="GO" id="GO:0003700">
    <property type="term" value="F:DNA-binding transcription factor activity"/>
    <property type="evidence" value="ECO:0007669"/>
    <property type="project" value="InterPro"/>
</dbReference>
<gene>
    <name evidence="5" type="ORF">PK35_00775</name>
</gene>
<keyword evidence="6" id="KW-1185">Reference proteome</keyword>
<dbReference type="AlphaFoldDB" id="A0A0D7W6P9"/>
<dbReference type="InterPro" id="IPR018062">
    <property type="entry name" value="HTH_AraC-typ_CS"/>
</dbReference>
<feature type="domain" description="HTH araC/xylS-type" evidence="4">
    <location>
        <begin position="198"/>
        <end position="296"/>
    </location>
</feature>
<evidence type="ECO:0000256" key="1">
    <source>
        <dbReference type="ARBA" id="ARBA00023015"/>
    </source>
</evidence>
<evidence type="ECO:0000256" key="3">
    <source>
        <dbReference type="ARBA" id="ARBA00023163"/>
    </source>
</evidence>
<name>A0A0D7W6P9_9FLAO</name>